<evidence type="ECO:0000256" key="4">
    <source>
        <dbReference type="SAM" id="MobiDB-lite"/>
    </source>
</evidence>
<gene>
    <name evidence="6" type="ORF">MNBD_GAMMA12-2365</name>
</gene>
<evidence type="ECO:0000256" key="2">
    <source>
        <dbReference type="ARBA" id="ARBA00022679"/>
    </source>
</evidence>
<keyword evidence="2" id="KW-0808">Transferase</keyword>
<sequence>MNPTHNTHYYAGIDIGTTGCRIAVISLKAQSLSDNTSQFLSYSEDSVELIYEDRIEWPEPTRQMLNGASSCTQEPTIWWNSVNELLLALSRYPSISSNIQALTIDGTSTTVLPIDQKGTPIDLALMYSDNSCLSQAKLIQQYAPNNSPAQGAGSSLAKWLYFYQNNVRTQTLNHNKHKILHQTDWIIGQLCGHYHYSDEHNCLKLGYDNIQQIWPDWLTALLNDTTSSSSTTNIPTTPPSATTTTSTIPTTAASGKTSHFLLPQLKQSGAYIATISKALCKRYQFNAKLKILAGTTDSTASFIASGANNVGDAVTSLGSTLVLKVLSSQAVFSSQHGIYSHRLGPMWLVGGASNSGGAALKKFFTTEQIHKISSQIDLTQPTHLHYYPLPAVGERFPIADRQKQSNTSPRPHNDNDFLHALLQGIATIEKQGYDKLQALGGPSINRIITTGGGAQNETWLAIRKNELKLPIVTAQHQQAAYGSALIALNASVRLSE</sequence>
<dbReference type="PANTHER" id="PTHR10196:SF80">
    <property type="entry name" value="D-RIBULOSE KINASE"/>
    <property type="match status" value="1"/>
</dbReference>
<dbReference type="InterPro" id="IPR018485">
    <property type="entry name" value="FGGY_C"/>
</dbReference>
<feature type="domain" description="Carbohydrate kinase FGGY C-terminal" evidence="5">
    <location>
        <begin position="314"/>
        <end position="489"/>
    </location>
</feature>
<comment type="similarity">
    <text evidence="1">Belongs to the FGGY kinase family.</text>
</comment>
<dbReference type="InterPro" id="IPR043129">
    <property type="entry name" value="ATPase_NBD"/>
</dbReference>
<name>A0A3B0Y4G2_9ZZZZ</name>
<accession>A0A3B0Y4G2</accession>
<dbReference type="GO" id="GO:0005997">
    <property type="term" value="P:xylulose metabolic process"/>
    <property type="evidence" value="ECO:0007669"/>
    <property type="project" value="TreeGrafter"/>
</dbReference>
<dbReference type="GO" id="GO:0019150">
    <property type="term" value="F:D-ribulokinase activity"/>
    <property type="evidence" value="ECO:0007669"/>
    <property type="project" value="TreeGrafter"/>
</dbReference>
<reference evidence="6" key="1">
    <citation type="submission" date="2018-06" db="EMBL/GenBank/DDBJ databases">
        <authorList>
            <person name="Zhirakovskaya E."/>
        </authorList>
    </citation>
    <scope>NUCLEOTIDE SEQUENCE</scope>
</reference>
<evidence type="ECO:0000259" key="5">
    <source>
        <dbReference type="Pfam" id="PF02782"/>
    </source>
</evidence>
<dbReference type="GO" id="GO:0005829">
    <property type="term" value="C:cytosol"/>
    <property type="evidence" value="ECO:0007669"/>
    <property type="project" value="TreeGrafter"/>
</dbReference>
<dbReference type="CDD" id="cd07783">
    <property type="entry name" value="ASKHA_NBD_FGGY_SePSK_AtXK1-like"/>
    <property type="match status" value="1"/>
</dbReference>
<protein>
    <submittedName>
        <fullName evidence="6">Carbohydrate kinase, FGGY family</fullName>
    </submittedName>
</protein>
<dbReference type="EMBL" id="UOFL01000017">
    <property type="protein sequence ID" value="VAW71303.1"/>
    <property type="molecule type" value="Genomic_DNA"/>
</dbReference>
<dbReference type="SUPFAM" id="SSF53067">
    <property type="entry name" value="Actin-like ATPase domain"/>
    <property type="match status" value="2"/>
</dbReference>
<dbReference type="Gene3D" id="3.30.420.40">
    <property type="match status" value="2"/>
</dbReference>
<feature type="region of interest" description="Disordered" evidence="4">
    <location>
        <begin position="228"/>
        <end position="248"/>
    </location>
</feature>
<proteinExistence type="inferred from homology"/>
<evidence type="ECO:0000313" key="6">
    <source>
        <dbReference type="EMBL" id="VAW71303.1"/>
    </source>
</evidence>
<evidence type="ECO:0000256" key="3">
    <source>
        <dbReference type="ARBA" id="ARBA00022777"/>
    </source>
</evidence>
<dbReference type="PANTHER" id="PTHR10196">
    <property type="entry name" value="SUGAR KINASE"/>
    <property type="match status" value="1"/>
</dbReference>
<organism evidence="6">
    <name type="scientific">hydrothermal vent metagenome</name>
    <dbReference type="NCBI Taxonomy" id="652676"/>
    <lineage>
        <taxon>unclassified sequences</taxon>
        <taxon>metagenomes</taxon>
        <taxon>ecological metagenomes</taxon>
    </lineage>
</organism>
<dbReference type="Pfam" id="PF02782">
    <property type="entry name" value="FGGY_C"/>
    <property type="match status" value="1"/>
</dbReference>
<keyword evidence="3 6" id="KW-0418">Kinase</keyword>
<evidence type="ECO:0000256" key="1">
    <source>
        <dbReference type="ARBA" id="ARBA00009156"/>
    </source>
</evidence>
<dbReference type="GO" id="GO:0004856">
    <property type="term" value="F:D-xylulokinase activity"/>
    <property type="evidence" value="ECO:0007669"/>
    <property type="project" value="TreeGrafter"/>
</dbReference>
<dbReference type="AlphaFoldDB" id="A0A3B0Y4G2"/>